<dbReference type="Proteomes" id="UP000295724">
    <property type="component" value="Unassembled WGS sequence"/>
</dbReference>
<accession>A0A4R6XQA3</accession>
<keyword evidence="3" id="KW-1185">Reference proteome</keyword>
<sequence>MSSRISWVLMTLLALGVAGYAMMNLLLPSFRNPFVQQIFALSPSAISLHLFGGSVAMIVGAFQLNSKLRARYIVMHRWLGRVYVLAVAIGGVAGFILALNSFGGMTTHLGFGLMAVCWLATTLMAYWHIRQGNVRAHRDWMLRSYALTLAGVTLRVYLGISALIGVKFVDFYPILSWICWVPNLLIVQWFIIKYPYKNSNN</sequence>
<feature type="transmembrane region" description="Helical" evidence="1">
    <location>
        <begin position="82"/>
        <end position="103"/>
    </location>
</feature>
<feature type="transmembrane region" description="Helical" evidence="1">
    <location>
        <begin position="109"/>
        <end position="129"/>
    </location>
</feature>
<protein>
    <submittedName>
        <fullName evidence="2">Putative membrane protein</fullName>
    </submittedName>
</protein>
<feature type="transmembrane region" description="Helical" evidence="1">
    <location>
        <begin position="38"/>
        <end position="62"/>
    </location>
</feature>
<proteinExistence type="predicted"/>
<comment type="caution">
    <text evidence="2">The sequence shown here is derived from an EMBL/GenBank/DDBJ whole genome shotgun (WGS) entry which is preliminary data.</text>
</comment>
<keyword evidence="1" id="KW-1133">Transmembrane helix</keyword>
<feature type="transmembrane region" description="Helical" evidence="1">
    <location>
        <begin position="7"/>
        <end position="26"/>
    </location>
</feature>
<feature type="transmembrane region" description="Helical" evidence="1">
    <location>
        <begin position="141"/>
        <end position="165"/>
    </location>
</feature>
<feature type="transmembrane region" description="Helical" evidence="1">
    <location>
        <begin position="171"/>
        <end position="192"/>
    </location>
</feature>
<keyword evidence="1" id="KW-0472">Membrane</keyword>
<reference evidence="2 3" key="1">
    <citation type="submission" date="2019-03" db="EMBL/GenBank/DDBJ databases">
        <title>Genomic Encyclopedia of Type Strains, Phase IV (KMG-IV): sequencing the most valuable type-strain genomes for metagenomic binning, comparative biology and taxonomic classification.</title>
        <authorList>
            <person name="Goeker M."/>
        </authorList>
    </citation>
    <scope>NUCLEOTIDE SEQUENCE [LARGE SCALE GENOMIC DNA]</scope>
    <source>
        <strain evidence="2 3">DSM 25488</strain>
    </source>
</reference>
<dbReference type="EMBL" id="SNZB01000003">
    <property type="protein sequence ID" value="TDR20589.1"/>
    <property type="molecule type" value="Genomic_DNA"/>
</dbReference>
<evidence type="ECO:0000313" key="3">
    <source>
        <dbReference type="Proteomes" id="UP000295724"/>
    </source>
</evidence>
<name>A0A4R6XQA3_9GAMM</name>
<dbReference type="InterPro" id="IPR018750">
    <property type="entry name" value="DUF2306_membrane"/>
</dbReference>
<evidence type="ECO:0000256" key="1">
    <source>
        <dbReference type="SAM" id="Phobius"/>
    </source>
</evidence>
<organism evidence="2 3">
    <name type="scientific">Marinicella litoralis</name>
    <dbReference type="NCBI Taxonomy" id="644220"/>
    <lineage>
        <taxon>Bacteria</taxon>
        <taxon>Pseudomonadati</taxon>
        <taxon>Pseudomonadota</taxon>
        <taxon>Gammaproteobacteria</taxon>
        <taxon>Lysobacterales</taxon>
        <taxon>Marinicellaceae</taxon>
        <taxon>Marinicella</taxon>
    </lineage>
</organism>
<dbReference type="Pfam" id="PF10067">
    <property type="entry name" value="DUF2306"/>
    <property type="match status" value="1"/>
</dbReference>
<gene>
    <name evidence="2" type="ORF">C8D91_1563</name>
</gene>
<evidence type="ECO:0000313" key="2">
    <source>
        <dbReference type="EMBL" id="TDR20589.1"/>
    </source>
</evidence>
<dbReference type="AlphaFoldDB" id="A0A4R6XQA3"/>
<keyword evidence="1" id="KW-0812">Transmembrane</keyword>